<keyword evidence="2" id="KW-1185">Reference proteome</keyword>
<dbReference type="WBParaSite" id="nOo.2.0.1.t07368-RA">
    <property type="protein sequence ID" value="nOo.2.0.1.t07368-RA"/>
    <property type="gene ID" value="nOo.2.0.1.g07368"/>
</dbReference>
<proteinExistence type="predicted"/>
<reference evidence="1 2" key="2">
    <citation type="submission" date="2018-08" db="EMBL/GenBank/DDBJ databases">
        <authorList>
            <person name="Laetsch R D."/>
            <person name="Stevens L."/>
            <person name="Kumar S."/>
            <person name="Blaxter L. M."/>
        </authorList>
    </citation>
    <scope>NUCLEOTIDE SEQUENCE [LARGE SCALE GENOMIC DNA]</scope>
</reference>
<dbReference type="AlphaFoldDB" id="A0A182EGZ4"/>
<sequence>MPKAPDFLHAGLHDVTDAQSSQDYQFRLLPVSSMGCFNNRYKSSDADVIAQMYYENDLQTLFGPACDSGDLNLVLYY</sequence>
<dbReference type="OrthoDB" id="10552768at2759"/>
<dbReference type="EMBL" id="UYRW01002605">
    <property type="protein sequence ID" value="VDK85989.1"/>
    <property type="molecule type" value="Genomic_DNA"/>
</dbReference>
<dbReference type="STRING" id="42157.A0A182EGZ4"/>
<evidence type="ECO:0000313" key="1">
    <source>
        <dbReference type="EMBL" id="VDK85989.1"/>
    </source>
</evidence>
<dbReference type="Proteomes" id="UP000271087">
    <property type="component" value="Unassembled WGS sequence"/>
</dbReference>
<reference evidence="3" key="1">
    <citation type="submission" date="2016-06" db="UniProtKB">
        <authorList>
            <consortium name="WormBaseParasite"/>
        </authorList>
    </citation>
    <scope>IDENTIFICATION</scope>
</reference>
<gene>
    <name evidence="1" type="ORF">NOO_LOCUS7368</name>
</gene>
<accession>A0A182EGZ4</accession>
<name>A0A182EGZ4_ONCOC</name>
<protein>
    <submittedName>
        <fullName evidence="3">Astacin domain-containing protein</fullName>
    </submittedName>
</protein>
<evidence type="ECO:0000313" key="3">
    <source>
        <dbReference type="WBParaSite" id="nOo.2.0.1.t07368-RA"/>
    </source>
</evidence>
<organism evidence="3">
    <name type="scientific">Onchocerca ochengi</name>
    <name type="common">Filarial nematode worm</name>
    <dbReference type="NCBI Taxonomy" id="42157"/>
    <lineage>
        <taxon>Eukaryota</taxon>
        <taxon>Metazoa</taxon>
        <taxon>Ecdysozoa</taxon>
        <taxon>Nematoda</taxon>
        <taxon>Chromadorea</taxon>
        <taxon>Rhabditida</taxon>
        <taxon>Spirurina</taxon>
        <taxon>Spiruromorpha</taxon>
        <taxon>Filarioidea</taxon>
        <taxon>Onchocercidae</taxon>
        <taxon>Onchocerca</taxon>
    </lineage>
</organism>
<evidence type="ECO:0000313" key="2">
    <source>
        <dbReference type="Proteomes" id="UP000271087"/>
    </source>
</evidence>